<dbReference type="CDD" id="cd20405">
    <property type="entry name" value="Tudor_Agenet_AtDUF_rpt1_3"/>
    <property type="match status" value="1"/>
</dbReference>
<name>A0AAN9PZH5_CANGL</name>
<dbReference type="InterPro" id="IPR036047">
    <property type="entry name" value="F-box-like_dom_sf"/>
</dbReference>
<sequence length="532" mass="61200">MSARCVSSYFKPGFSVEVTFDEEGFRGSWFSGTIIRCLALDRFIVEFHNLVTDKQTSNPLREVMHLRQLRPQPPPGNHQQFKSGDKVDAFHNNGWWECHITEDLGTGKFGVYLKESNENMVFPKEQLRIHHDWINLNWVPLQISESTNHIHKTSKKEKERKRKLEVTRIERERSSRRNKINNRDIDRLSDLPDCVLLHIMKFMDTKHAVQTCLLSKRWKLLCKRLTNLTFHIRSGIFRKFASWILSNRDHSCSLLNLRMLTWIEPQVLNRVIEYAVCHNLQNLMIRISTNYYPSFEALPLIFCSRSLTSLTLSLGYKSSMILLPKSIQLPAIKTMDLAHVSFTATHYDCAVPFSNCPVLDTLILENCSLHNDAKVLHISNSTLSRLRIHIYLGKAYQLVLSTPNLGSFAMKGFRGHQLSSTCSLSHVCDVHFDMNPVARSDIIRWLQLFTHVKKLTITPVTLENILLDLSNPSSICCQPPCFVRLESLNVKLPPQKNPVISSKDVKSVAKYLLQNTRVISNLSGERIVNGPR</sequence>
<gene>
    <name evidence="2" type="ORF">VNO77_34972</name>
</gene>
<reference evidence="2 3" key="1">
    <citation type="submission" date="2024-01" db="EMBL/GenBank/DDBJ databases">
        <title>The genomes of 5 underutilized Papilionoideae crops provide insights into root nodulation and disease resistanc.</title>
        <authorList>
            <person name="Jiang F."/>
        </authorList>
    </citation>
    <scope>NUCLEOTIDE SEQUENCE [LARGE SCALE GENOMIC DNA]</scope>
    <source>
        <strain evidence="2">LVBAO_FW01</strain>
        <tissue evidence="2">Leaves</tissue>
    </source>
</reference>
<dbReference type="InterPro" id="IPR001810">
    <property type="entry name" value="F-box_dom"/>
</dbReference>
<dbReference type="SMART" id="SM00743">
    <property type="entry name" value="Agenet"/>
    <property type="match status" value="2"/>
</dbReference>
<feature type="domain" description="F-box" evidence="1">
    <location>
        <begin position="185"/>
        <end position="240"/>
    </location>
</feature>
<dbReference type="InterPro" id="IPR008395">
    <property type="entry name" value="Agenet-like_dom"/>
</dbReference>
<evidence type="ECO:0000313" key="2">
    <source>
        <dbReference type="EMBL" id="KAK7316172.1"/>
    </source>
</evidence>
<accession>A0AAN9PZH5</accession>
<dbReference type="EMBL" id="JAYMYQ010000008">
    <property type="protein sequence ID" value="KAK7316172.1"/>
    <property type="molecule type" value="Genomic_DNA"/>
</dbReference>
<dbReference type="CDD" id="cd20406">
    <property type="entry name" value="Tudor_Agenet_AtDUF_rpt2_4"/>
    <property type="match status" value="1"/>
</dbReference>
<comment type="caution">
    <text evidence="2">The sequence shown here is derived from an EMBL/GenBank/DDBJ whole genome shotgun (WGS) entry which is preliminary data.</text>
</comment>
<dbReference type="InterPro" id="IPR014002">
    <property type="entry name" value="Agenet_dom_plant"/>
</dbReference>
<dbReference type="Gene3D" id="1.20.1280.50">
    <property type="match status" value="1"/>
</dbReference>
<dbReference type="PROSITE" id="PS50181">
    <property type="entry name" value="FBOX"/>
    <property type="match status" value="1"/>
</dbReference>
<organism evidence="2 3">
    <name type="scientific">Canavalia gladiata</name>
    <name type="common">Sword bean</name>
    <name type="synonym">Dolichos gladiatus</name>
    <dbReference type="NCBI Taxonomy" id="3824"/>
    <lineage>
        <taxon>Eukaryota</taxon>
        <taxon>Viridiplantae</taxon>
        <taxon>Streptophyta</taxon>
        <taxon>Embryophyta</taxon>
        <taxon>Tracheophyta</taxon>
        <taxon>Spermatophyta</taxon>
        <taxon>Magnoliopsida</taxon>
        <taxon>eudicotyledons</taxon>
        <taxon>Gunneridae</taxon>
        <taxon>Pentapetalae</taxon>
        <taxon>rosids</taxon>
        <taxon>fabids</taxon>
        <taxon>Fabales</taxon>
        <taxon>Fabaceae</taxon>
        <taxon>Papilionoideae</taxon>
        <taxon>50 kb inversion clade</taxon>
        <taxon>NPAAA clade</taxon>
        <taxon>indigoferoid/millettioid clade</taxon>
        <taxon>Phaseoleae</taxon>
        <taxon>Canavalia</taxon>
    </lineage>
</organism>
<dbReference type="PANTHER" id="PTHR31917">
    <property type="entry name" value="AGENET DOMAIN-CONTAINING PROTEIN-RELATED"/>
    <property type="match status" value="1"/>
</dbReference>
<dbReference type="Pfam" id="PF00646">
    <property type="entry name" value="F-box"/>
    <property type="match status" value="1"/>
</dbReference>
<keyword evidence="3" id="KW-1185">Reference proteome</keyword>
<proteinExistence type="predicted"/>
<dbReference type="PANTHER" id="PTHR31917:SF80">
    <property type="entry name" value="AGENET DOMAIN-CONTAINING PROTEIN-RELATED"/>
    <property type="match status" value="1"/>
</dbReference>
<protein>
    <recommendedName>
        <fullName evidence="1">F-box domain-containing protein</fullName>
    </recommendedName>
</protein>
<dbReference type="Pfam" id="PF05641">
    <property type="entry name" value="Agenet"/>
    <property type="match status" value="1"/>
</dbReference>
<dbReference type="Proteomes" id="UP001367508">
    <property type="component" value="Unassembled WGS sequence"/>
</dbReference>
<evidence type="ECO:0000313" key="3">
    <source>
        <dbReference type="Proteomes" id="UP001367508"/>
    </source>
</evidence>
<evidence type="ECO:0000259" key="1">
    <source>
        <dbReference type="PROSITE" id="PS50181"/>
    </source>
</evidence>
<dbReference type="CDD" id="cd22160">
    <property type="entry name" value="F-box_AtFBL13-like"/>
    <property type="match status" value="1"/>
</dbReference>
<dbReference type="InterPro" id="IPR053781">
    <property type="entry name" value="F-box_AtFBL13-like"/>
</dbReference>
<dbReference type="AlphaFoldDB" id="A0AAN9PZH5"/>
<dbReference type="SUPFAM" id="SSF81383">
    <property type="entry name" value="F-box domain"/>
    <property type="match status" value="1"/>
</dbReference>